<comment type="caution">
    <text evidence="2">The sequence shown here is derived from an EMBL/GenBank/DDBJ whole genome shotgun (WGS) entry which is preliminary data.</text>
</comment>
<dbReference type="PROSITE" id="PS50093">
    <property type="entry name" value="PKD"/>
    <property type="match status" value="1"/>
</dbReference>
<dbReference type="InterPro" id="IPR013320">
    <property type="entry name" value="ConA-like_dom_sf"/>
</dbReference>
<keyword evidence="3" id="KW-1185">Reference proteome</keyword>
<evidence type="ECO:0000313" key="2">
    <source>
        <dbReference type="EMBL" id="GAA3936775.1"/>
    </source>
</evidence>
<feature type="domain" description="PKD" evidence="1">
    <location>
        <begin position="56"/>
        <end position="132"/>
    </location>
</feature>
<sequence>MNIVTKLVIPLLVLVNYHSFTLASVPERVEVTTSNSVGVAPLGVHFDVSAIVLNGETLNPIRDVSYRWSFDDDSGDRWSTNQKSKNTAQGFIAAHLYETPGTYEATVQISSLDGYFEPVERKTTITVLDPELVYGGENTVCFSMEGNFEGCPLGAEQVTLTTDKDAIINLREEGYFSGESTKHYRVWNTYKEYVLGYEHSNSFEKVEYKESWNCQNEALEYSEQLISAKQIEGYAQGAKRLLFARNETFLLYDSLALNRANGSSLGAYKACELSEYGLCSNAPELSFIAKSSQTDMLIIDDQSDSSSENTDLRVSDLSFSRICGFKNRAINLYDNVSQVVFNRLNITQLDSAIVGRTYGQVKPHDVIGMFNSKLWKLGPVSDTQFNPEKCQIRSLPLWHTGDGKTAIDSKLWKKEWEQYRSDVAALKSDPDCLGGGTNIAYLPAHRHMFLGNHMFDAVTKQAEHILRVPLAHKSIFSDNVFDHPSPNKHALKLHNMGDCVLINDCHLNPVQSAENYPTSWVLIRDNLFKADTDIVVNIGPGTSKKGERVNNILFESNRVEASSSANQVALNVSAFDSVVRNNVFLQPFEEDEVNGRTDWAAVVMGQARNEPDHAKGNQVVGNTVDVNGSSSLVRLYTQTDDARITDNQVCAPEEPRFVDLRDPSVSYHAENNLWSCVQPLVHLAFEDEENLSSDSENYTSGSVHGGVESVSGAVGKGVAFNGVGQEIILTDPMNTVESTGAFTIMTWLNVSDFLTQGEAFGRPRLNRQGDVSLGFDAEGDAMIYLNSLHVVPGIRLVENEWNQLAITFSREHKLVQVFLNGSLVHSQVFSENTDLNFDTGQEFRLGVGQWRSGSKHFSGKLDEFRIFDQALSPELINLQYRAEQLFF</sequence>
<evidence type="ECO:0000313" key="3">
    <source>
        <dbReference type="Proteomes" id="UP001501565"/>
    </source>
</evidence>
<dbReference type="SUPFAM" id="SSF49299">
    <property type="entry name" value="PKD domain"/>
    <property type="match status" value="1"/>
</dbReference>
<name>A0ABP7N4N4_9GAMM</name>
<dbReference type="Proteomes" id="UP001501565">
    <property type="component" value="Unassembled WGS sequence"/>
</dbReference>
<dbReference type="InterPro" id="IPR013783">
    <property type="entry name" value="Ig-like_fold"/>
</dbReference>
<dbReference type="EMBL" id="BAABBN010000012">
    <property type="protein sequence ID" value="GAA3936775.1"/>
    <property type="molecule type" value="Genomic_DNA"/>
</dbReference>
<reference evidence="3" key="1">
    <citation type="journal article" date="2019" name="Int. J. Syst. Evol. Microbiol.">
        <title>The Global Catalogue of Microorganisms (GCM) 10K type strain sequencing project: providing services to taxonomists for standard genome sequencing and annotation.</title>
        <authorList>
            <consortium name="The Broad Institute Genomics Platform"/>
            <consortium name="The Broad Institute Genome Sequencing Center for Infectious Disease"/>
            <person name="Wu L."/>
            <person name="Ma J."/>
        </authorList>
    </citation>
    <scope>NUCLEOTIDE SEQUENCE [LARGE SCALE GENOMIC DNA]</scope>
    <source>
        <strain evidence="3">JCM 17551</strain>
    </source>
</reference>
<dbReference type="Pfam" id="PF00801">
    <property type="entry name" value="PKD"/>
    <property type="match status" value="1"/>
</dbReference>
<dbReference type="Gene3D" id="2.60.120.200">
    <property type="match status" value="1"/>
</dbReference>
<dbReference type="SUPFAM" id="SSF49899">
    <property type="entry name" value="Concanavalin A-like lectins/glucanases"/>
    <property type="match status" value="1"/>
</dbReference>
<dbReference type="RefSeq" id="WP_344800048.1">
    <property type="nucleotide sequence ID" value="NZ_BAABBN010000012.1"/>
</dbReference>
<protein>
    <recommendedName>
        <fullName evidence="1">PKD domain-containing protein</fullName>
    </recommendedName>
</protein>
<proteinExistence type="predicted"/>
<dbReference type="InterPro" id="IPR035986">
    <property type="entry name" value="PKD_dom_sf"/>
</dbReference>
<evidence type="ECO:0000259" key="1">
    <source>
        <dbReference type="PROSITE" id="PS50093"/>
    </source>
</evidence>
<gene>
    <name evidence="2" type="ORF">GCM10022277_36440</name>
</gene>
<dbReference type="CDD" id="cd00146">
    <property type="entry name" value="PKD"/>
    <property type="match status" value="1"/>
</dbReference>
<dbReference type="Pfam" id="PF13385">
    <property type="entry name" value="Laminin_G_3"/>
    <property type="match status" value="1"/>
</dbReference>
<dbReference type="Gene3D" id="2.60.40.10">
    <property type="entry name" value="Immunoglobulins"/>
    <property type="match status" value="1"/>
</dbReference>
<organism evidence="2 3">
    <name type="scientific">Litoribacillus peritrichatus</name>
    <dbReference type="NCBI Taxonomy" id="718191"/>
    <lineage>
        <taxon>Bacteria</taxon>
        <taxon>Pseudomonadati</taxon>
        <taxon>Pseudomonadota</taxon>
        <taxon>Gammaproteobacteria</taxon>
        <taxon>Oceanospirillales</taxon>
        <taxon>Oceanospirillaceae</taxon>
        <taxon>Litoribacillus</taxon>
    </lineage>
</organism>
<accession>A0ABP7N4N4</accession>
<dbReference type="InterPro" id="IPR000601">
    <property type="entry name" value="PKD_dom"/>
</dbReference>